<dbReference type="EMBL" id="CP022521">
    <property type="protein sequence ID" value="ASO21846.1"/>
    <property type="molecule type" value="Genomic_DNA"/>
</dbReference>
<proteinExistence type="inferred from homology"/>
<evidence type="ECO:0000256" key="10">
    <source>
        <dbReference type="ARBA" id="ARBA00031323"/>
    </source>
</evidence>
<protein>
    <recommendedName>
        <fullName evidence="4">Protein-L-isoaspartate O-methyltransferase</fullName>
        <ecNumber evidence="3">2.1.1.77</ecNumber>
    </recommendedName>
    <alternativeName>
        <fullName evidence="11">L-isoaspartyl protein carboxyl methyltransferase</fullName>
    </alternativeName>
    <alternativeName>
        <fullName evidence="9">Protein L-isoaspartyl methyltransferase</fullName>
    </alternativeName>
    <alternativeName>
        <fullName evidence="10">Protein-beta-aspartate methyltransferase</fullName>
    </alternativeName>
</protein>
<evidence type="ECO:0000256" key="2">
    <source>
        <dbReference type="ARBA" id="ARBA00005369"/>
    </source>
</evidence>
<dbReference type="KEGG" id="ahg:AHOG_21150"/>
<evidence type="ECO:0000256" key="1">
    <source>
        <dbReference type="ARBA" id="ARBA00004496"/>
    </source>
</evidence>
<dbReference type="CDD" id="cd02440">
    <property type="entry name" value="AdoMet_MTases"/>
    <property type="match status" value="1"/>
</dbReference>
<evidence type="ECO:0000256" key="3">
    <source>
        <dbReference type="ARBA" id="ARBA00011890"/>
    </source>
</evidence>
<comment type="similarity">
    <text evidence="2">Belongs to the methyltransferase superfamily. L-isoaspartyl/D-aspartyl protein methyltransferase family.</text>
</comment>
<feature type="compositionally biased region" description="Basic residues" evidence="12">
    <location>
        <begin position="70"/>
        <end position="84"/>
    </location>
</feature>
<gene>
    <name evidence="13" type="primary">pcm7</name>
    <name evidence="13" type="ORF">AHOG_21150</name>
</gene>
<keyword evidence="6 13" id="KW-0489">Methyltransferase</keyword>
<feature type="region of interest" description="Disordered" evidence="12">
    <location>
        <begin position="39"/>
        <end position="93"/>
    </location>
</feature>
<name>A0A221W8C2_9PSEU</name>
<evidence type="ECO:0000256" key="6">
    <source>
        <dbReference type="ARBA" id="ARBA00022603"/>
    </source>
</evidence>
<evidence type="ECO:0000256" key="7">
    <source>
        <dbReference type="ARBA" id="ARBA00022679"/>
    </source>
</evidence>
<dbReference type="Proteomes" id="UP000204221">
    <property type="component" value="Chromosome"/>
</dbReference>
<accession>A0A221W8C2</accession>
<reference evidence="13 14" key="1">
    <citation type="submission" date="2017-07" db="EMBL/GenBank/DDBJ databases">
        <title>Complete genome sequence of Actinoalloteichus hoggarensis DSM 45943, type strain of Actinoalloteichus hoggarensis.</title>
        <authorList>
            <person name="Ruckert C."/>
            <person name="Nouioui I."/>
            <person name="Willmese J."/>
            <person name="van Wezel G."/>
            <person name="Klenk H.-P."/>
            <person name="Kalinowski J."/>
            <person name="Zotchev S.B."/>
        </authorList>
    </citation>
    <scope>NUCLEOTIDE SEQUENCE [LARGE SCALE GENOMIC DNA]</scope>
    <source>
        <strain evidence="13 14">DSM 45943</strain>
    </source>
</reference>
<dbReference type="PANTHER" id="PTHR11579:SF0">
    <property type="entry name" value="PROTEIN-L-ISOASPARTATE(D-ASPARTATE) O-METHYLTRANSFERASE"/>
    <property type="match status" value="1"/>
</dbReference>
<evidence type="ECO:0000256" key="9">
    <source>
        <dbReference type="ARBA" id="ARBA00030757"/>
    </source>
</evidence>
<comment type="subcellular location">
    <subcellularLocation>
        <location evidence="1">Cytoplasm</location>
    </subcellularLocation>
</comment>
<dbReference type="InterPro" id="IPR000682">
    <property type="entry name" value="PCMT"/>
</dbReference>
<dbReference type="InterPro" id="IPR029063">
    <property type="entry name" value="SAM-dependent_MTases_sf"/>
</dbReference>
<evidence type="ECO:0000256" key="12">
    <source>
        <dbReference type="SAM" id="MobiDB-lite"/>
    </source>
</evidence>
<evidence type="ECO:0000256" key="11">
    <source>
        <dbReference type="ARBA" id="ARBA00031350"/>
    </source>
</evidence>
<evidence type="ECO:0000313" key="13">
    <source>
        <dbReference type="EMBL" id="ASO21846.1"/>
    </source>
</evidence>
<dbReference type="EC" id="2.1.1.77" evidence="3"/>
<dbReference type="GO" id="GO:0005737">
    <property type="term" value="C:cytoplasm"/>
    <property type="evidence" value="ECO:0007669"/>
    <property type="project" value="UniProtKB-SubCell"/>
</dbReference>
<keyword evidence="14" id="KW-1185">Reference proteome</keyword>
<keyword evidence="5" id="KW-0963">Cytoplasm</keyword>
<dbReference type="SUPFAM" id="SSF53335">
    <property type="entry name" value="S-adenosyl-L-methionine-dependent methyltransferases"/>
    <property type="match status" value="1"/>
</dbReference>
<evidence type="ECO:0000256" key="5">
    <source>
        <dbReference type="ARBA" id="ARBA00022490"/>
    </source>
</evidence>
<dbReference type="PANTHER" id="PTHR11579">
    <property type="entry name" value="PROTEIN-L-ISOASPARTATE O-METHYLTRANSFERASE"/>
    <property type="match status" value="1"/>
</dbReference>
<feature type="compositionally biased region" description="Basic and acidic residues" evidence="12">
    <location>
        <begin position="55"/>
        <end position="69"/>
    </location>
</feature>
<dbReference type="Pfam" id="PF01135">
    <property type="entry name" value="PCMT"/>
    <property type="match status" value="1"/>
</dbReference>
<sequence>MEQQTGMEFDPYWLGRRYPTYRIPDAHTLYGDVENADAVDGSFDPTGEPWSTDRTGLDRHPAPHGEKGRSTRRRQHQPRARLHGRRDGTPTDERAHVTVPAWPRLADDLVNELVAQGKVAAPEWQAAFRAVPRHEFVSRFYEQRDDRRWQAVTADSDPEHWLTRIYTNRPLVTRLGTLHHGGVGPTSSSSSPALMARMLEALDIHDGHRVCEIGTGTGWNYALLAHRLGAENVFSVDLEDELVEQAAAGLRRVGHEPNLARADGVAGWPGGGPFDRFIATCAVSRIPTAWLEQTRDGGIILADLKIGTSTGNLVRLRRTAHGAEGTFLDGYSAFMLMRGEAHPPVTGYPERDRGRARRRHTAVREERPWESPVWWFLACLSMPSGVRFGYTLHPETGRPDAVSLSCPDGSWCEVALDVSRDGRQVWEGGPAALWSAVERSHEIWTARGRPTWSRLGLTVTGRTHVVWIDDPAGPAWTLHDPHPT</sequence>
<dbReference type="Gene3D" id="3.40.50.150">
    <property type="entry name" value="Vaccinia Virus protein VP39"/>
    <property type="match status" value="1"/>
</dbReference>
<dbReference type="GO" id="GO:0004719">
    <property type="term" value="F:protein-L-isoaspartate (D-aspartate) O-methyltransferase activity"/>
    <property type="evidence" value="ECO:0007669"/>
    <property type="project" value="UniProtKB-EC"/>
</dbReference>
<dbReference type="AlphaFoldDB" id="A0A221W8C2"/>
<evidence type="ECO:0000256" key="4">
    <source>
        <dbReference type="ARBA" id="ARBA00013346"/>
    </source>
</evidence>
<evidence type="ECO:0000313" key="14">
    <source>
        <dbReference type="Proteomes" id="UP000204221"/>
    </source>
</evidence>
<dbReference type="GO" id="GO:0032259">
    <property type="term" value="P:methylation"/>
    <property type="evidence" value="ECO:0007669"/>
    <property type="project" value="UniProtKB-KW"/>
</dbReference>
<evidence type="ECO:0000256" key="8">
    <source>
        <dbReference type="ARBA" id="ARBA00022691"/>
    </source>
</evidence>
<keyword evidence="7 13" id="KW-0808">Transferase</keyword>
<keyword evidence="8" id="KW-0949">S-adenosyl-L-methionine</keyword>
<organism evidence="13 14">
    <name type="scientific">Actinoalloteichus hoggarensis</name>
    <dbReference type="NCBI Taxonomy" id="1470176"/>
    <lineage>
        <taxon>Bacteria</taxon>
        <taxon>Bacillati</taxon>
        <taxon>Actinomycetota</taxon>
        <taxon>Actinomycetes</taxon>
        <taxon>Pseudonocardiales</taxon>
        <taxon>Pseudonocardiaceae</taxon>
        <taxon>Actinoalloteichus</taxon>
    </lineage>
</organism>